<comment type="caution">
    <text evidence="1">The sequence shown here is derived from an EMBL/GenBank/DDBJ whole genome shotgun (WGS) entry which is preliminary data.</text>
</comment>
<evidence type="ECO:0000313" key="1">
    <source>
        <dbReference type="EMBL" id="REF17032.1"/>
    </source>
</evidence>
<evidence type="ECO:0000313" key="2">
    <source>
        <dbReference type="Proteomes" id="UP000256530"/>
    </source>
</evidence>
<accession>A0A3D9TIM1</accession>
<reference evidence="1 2" key="1">
    <citation type="submission" date="2018-08" db="EMBL/GenBank/DDBJ databases">
        <title>Freshwater and sediment microbial communities from various areas in North America, analyzing microbe dynamics in response to fracking.</title>
        <authorList>
            <person name="Lamendella R."/>
        </authorList>
    </citation>
    <scope>NUCLEOTIDE SEQUENCE [LARGE SCALE GENOMIC DNA]</scope>
    <source>
        <strain evidence="1 2">DB-1</strain>
    </source>
</reference>
<protein>
    <submittedName>
        <fullName evidence="1">Uncharacterized protein</fullName>
    </submittedName>
</protein>
<dbReference type="EMBL" id="QTTY01000051">
    <property type="protein sequence ID" value="REF17032.1"/>
    <property type="molecule type" value="Genomic_DNA"/>
</dbReference>
<gene>
    <name evidence="1" type="ORF">DET55_15111</name>
</gene>
<dbReference type="Proteomes" id="UP000256530">
    <property type="component" value="Unassembled WGS sequence"/>
</dbReference>
<sequence>MRIGNDLAAGFYPTPLTVGKHLVQLLQMESERAYACFESCSYGSNGS</sequence>
<dbReference type="AlphaFoldDB" id="A0A3D9TIM1"/>
<name>A0A3D9TIM1_BACMY</name>
<organism evidence="1 2">
    <name type="scientific">Bacillus mycoides</name>
    <dbReference type="NCBI Taxonomy" id="1405"/>
    <lineage>
        <taxon>Bacteria</taxon>
        <taxon>Bacillati</taxon>
        <taxon>Bacillota</taxon>
        <taxon>Bacilli</taxon>
        <taxon>Bacillales</taxon>
        <taxon>Bacillaceae</taxon>
        <taxon>Bacillus</taxon>
        <taxon>Bacillus cereus group</taxon>
    </lineage>
</organism>
<proteinExistence type="predicted"/>